<dbReference type="Proteomes" id="UP001107558">
    <property type="component" value="Chromosome 2"/>
</dbReference>
<protein>
    <recommendedName>
        <fullName evidence="2">DUF4781 domain-containing protein</fullName>
    </recommendedName>
</protein>
<name>A0A9J6C642_POLVA</name>
<reference evidence="3" key="1">
    <citation type="submission" date="2021-03" db="EMBL/GenBank/DDBJ databases">
        <title>Chromosome level genome of the anhydrobiotic midge Polypedilum vanderplanki.</title>
        <authorList>
            <person name="Yoshida Y."/>
            <person name="Kikawada T."/>
            <person name="Gusev O."/>
        </authorList>
    </citation>
    <scope>NUCLEOTIDE SEQUENCE</scope>
    <source>
        <strain evidence="3">NIAS01</strain>
        <tissue evidence="3">Whole body or cell culture</tissue>
    </source>
</reference>
<accession>A0A9J6C642</accession>
<organism evidence="3 4">
    <name type="scientific">Polypedilum vanderplanki</name>
    <name type="common">Sleeping chironomid midge</name>
    <dbReference type="NCBI Taxonomy" id="319348"/>
    <lineage>
        <taxon>Eukaryota</taxon>
        <taxon>Metazoa</taxon>
        <taxon>Ecdysozoa</taxon>
        <taxon>Arthropoda</taxon>
        <taxon>Hexapoda</taxon>
        <taxon>Insecta</taxon>
        <taxon>Pterygota</taxon>
        <taxon>Neoptera</taxon>
        <taxon>Endopterygota</taxon>
        <taxon>Diptera</taxon>
        <taxon>Nematocera</taxon>
        <taxon>Chironomoidea</taxon>
        <taxon>Chironomidae</taxon>
        <taxon>Chironominae</taxon>
        <taxon>Polypedilum</taxon>
        <taxon>Polypedilum</taxon>
    </lineage>
</organism>
<keyword evidence="1" id="KW-0812">Transmembrane</keyword>
<dbReference type="Pfam" id="PF16013">
    <property type="entry name" value="DUF4781"/>
    <property type="match status" value="1"/>
</dbReference>
<keyword evidence="1" id="KW-0472">Membrane</keyword>
<dbReference type="EMBL" id="JADBJN010000002">
    <property type="protein sequence ID" value="KAG5677636.1"/>
    <property type="molecule type" value="Genomic_DNA"/>
</dbReference>
<dbReference type="InterPro" id="IPR031962">
    <property type="entry name" value="DUF4781"/>
</dbReference>
<dbReference type="OrthoDB" id="6512497at2759"/>
<evidence type="ECO:0000313" key="3">
    <source>
        <dbReference type="EMBL" id="KAG5677636.1"/>
    </source>
</evidence>
<evidence type="ECO:0000256" key="1">
    <source>
        <dbReference type="SAM" id="Phobius"/>
    </source>
</evidence>
<sequence length="628" mass="71302">METEPATSEDWELIAKETLLQYYNRGGLGNGNTLQLLEGSNFINTIGYSLSLLPNVSMQNWTADHYRLARDGSLYYYEDKNLLAIEKIVNKLQEECNGSREVFVTILPISFFYSGSLFTLPLYRFKPRHDEKVEHFMDHTGRVYTDFEDWKVNNTLPAVQVLYPKNGQLTMHEGKVECVLENSAECSRPVKTLMACDIASGTLGILAGIGATIATGGTALLMMGAVAATATYGAGRTSLKIRDRVKHNETVNPFKNSEAFWIWVGLGADIITFGTLSLASTKLLSTFSQSTTFIDISRKFSAATRAMSIFSGTLRPISDTSKALLTGYELFSKLRHKSTKVSLKLPKEALIQLNDSIEEFSEGNMLMMAITEGYWSKSKMSYCSPEEFVDMVHETIISHMTDICTNKKLFEEVQIQLQNDAALIQIYKHLDSNIDLDHCIEVICDVFTANNDKMEIKLIGNACEIKLNKFHLSIKALAKLSKEERYNVVRRLQNLNQDQQTKLLTIQDYANNSQDLVRVLCYCDDDAMDMIEVWYDLFVICFDEHFVKILNHEGISIRQFEISLKTLKSFPREERLNIIFELKKLTENQSRNLKVLIEKSSDPDSIYRMLAFDDDTKMNLIASLNETD</sequence>
<evidence type="ECO:0000259" key="2">
    <source>
        <dbReference type="Pfam" id="PF16013"/>
    </source>
</evidence>
<gene>
    <name evidence="3" type="ORF">PVAND_007377</name>
</gene>
<keyword evidence="4" id="KW-1185">Reference proteome</keyword>
<dbReference type="PANTHER" id="PTHR21115:SF0">
    <property type="entry name" value="GH06117P-RELATED"/>
    <property type="match status" value="1"/>
</dbReference>
<feature type="transmembrane region" description="Helical" evidence="1">
    <location>
        <begin position="260"/>
        <end position="279"/>
    </location>
</feature>
<proteinExistence type="predicted"/>
<keyword evidence="1" id="KW-1133">Transmembrane helix</keyword>
<feature type="domain" description="DUF4781" evidence="2">
    <location>
        <begin position="130"/>
        <end position="303"/>
    </location>
</feature>
<comment type="caution">
    <text evidence="3">The sequence shown here is derived from an EMBL/GenBank/DDBJ whole genome shotgun (WGS) entry which is preliminary data.</text>
</comment>
<dbReference type="PANTHER" id="PTHR21115">
    <property type="entry name" value="GH06117P-RELATED"/>
    <property type="match status" value="1"/>
</dbReference>
<evidence type="ECO:0000313" key="4">
    <source>
        <dbReference type="Proteomes" id="UP001107558"/>
    </source>
</evidence>
<dbReference type="AlphaFoldDB" id="A0A9J6C642"/>
<feature type="transmembrane region" description="Helical" evidence="1">
    <location>
        <begin position="219"/>
        <end position="239"/>
    </location>
</feature>